<accession>A0A377EL66</accession>
<reference evidence="1 3" key="1">
    <citation type="journal article" date="2015" name="Genome Announc.">
        <title>Draft Genome Sequences of Human-Pathogenic Escherichia coli O26:H11 Strains Carrying the stx2 Gene Only and Circulating in France.</title>
        <authorList>
            <person name="Delannoy S."/>
            <person name="Mariani-Kurkdjian P."/>
            <person name="Bonacorsi S."/>
            <person name="Liguori S."/>
            <person name="Ison S.A."/>
            <person name="Fach P."/>
        </authorList>
    </citation>
    <scope>NUCLEOTIDE SEQUENCE [LARGE SCALE GENOMIC DNA]</scope>
    <source>
        <strain evidence="1 3">34870</strain>
    </source>
</reference>
<dbReference type="Proteomes" id="UP000036331">
    <property type="component" value="Unassembled WGS sequence"/>
</dbReference>
<dbReference type="EMBL" id="UGFO01000006">
    <property type="protein sequence ID" value="STN13789.1"/>
    <property type="molecule type" value="Genomic_DNA"/>
</dbReference>
<dbReference type="Proteomes" id="UP000255057">
    <property type="component" value="Unassembled WGS sequence"/>
</dbReference>
<name>A0A377EL66_ECOLX</name>
<reference evidence="1" key="2">
    <citation type="submission" date="2017-03" db="EMBL/GenBank/DDBJ databases">
        <title>The mobilome is the main driver of stx2-positive O26:H11 Escherichia coli strains evolution.</title>
        <authorList>
            <person name="Delannoy S."/>
            <person name="Mariani-Kurkdjian P."/>
            <person name="Webb H.E."/>
            <person name="Bonacorsi S."/>
            <person name="Fach P."/>
        </authorList>
    </citation>
    <scope>NUCLEOTIDE SEQUENCE</scope>
    <source>
        <strain evidence="1">34870</strain>
    </source>
</reference>
<proteinExistence type="predicted"/>
<dbReference type="RefSeq" id="WP_000459976.1">
    <property type="nucleotide sequence ID" value="NZ_BGDQ01000053.1"/>
</dbReference>
<organism evidence="2 4">
    <name type="scientific">Escherichia coli</name>
    <dbReference type="NCBI Taxonomy" id="562"/>
    <lineage>
        <taxon>Bacteria</taxon>
        <taxon>Pseudomonadati</taxon>
        <taxon>Pseudomonadota</taxon>
        <taxon>Gammaproteobacteria</taxon>
        <taxon>Enterobacterales</taxon>
        <taxon>Enterobacteriaceae</taxon>
        <taxon>Escherichia</taxon>
    </lineage>
</organism>
<dbReference type="AlphaFoldDB" id="A0A377EL66"/>
<reference evidence="2 4" key="3">
    <citation type="submission" date="2018-06" db="EMBL/GenBank/DDBJ databases">
        <authorList>
            <consortium name="Pathogen Informatics"/>
            <person name="Doyle S."/>
        </authorList>
    </citation>
    <scope>NUCLEOTIDE SEQUENCE [LARGE SCALE GENOMIC DNA]</scope>
    <source>
        <strain evidence="2 4">NCTC8960</strain>
    </source>
</reference>
<gene>
    <name evidence="1" type="ORF">ABE91_014660</name>
    <name evidence="2" type="ORF">NCTC8960_04145</name>
</gene>
<evidence type="ECO:0000313" key="2">
    <source>
        <dbReference type="EMBL" id="STN13789.1"/>
    </source>
</evidence>
<protein>
    <submittedName>
        <fullName evidence="2">Putative antirepressor</fullName>
    </submittedName>
</protein>
<evidence type="ECO:0000313" key="3">
    <source>
        <dbReference type="Proteomes" id="UP000036331"/>
    </source>
</evidence>
<evidence type="ECO:0000313" key="1">
    <source>
        <dbReference type="EMBL" id="PBN76242.1"/>
    </source>
</evidence>
<evidence type="ECO:0000313" key="4">
    <source>
        <dbReference type="Proteomes" id="UP000255057"/>
    </source>
</evidence>
<dbReference type="EMBL" id="LDXE02000002">
    <property type="protein sequence ID" value="PBN76242.1"/>
    <property type="molecule type" value="Genomic_DNA"/>
</dbReference>
<sequence length="186" mass="21342">MFDLVQVDSEWRIRSDELLELINQIRKAEGLNELKNDRFNAKIRDELEGEFLEAHKMRVQADGKAANFRKEKEVYSLTGNQALRMGMRETKRIRAKVVERIQQLRLEVSQLKLIQQCGQMADRALELANDGKLKDAANLIVLAERQYKPISSQAGVNLNSCKPSKRKIKSTGKYIGSLLQINLFPE</sequence>